<comment type="caution">
    <text evidence="2">The sequence shown here is derived from an EMBL/GenBank/DDBJ whole genome shotgun (WGS) entry which is preliminary data.</text>
</comment>
<keyword evidence="1" id="KW-1133">Transmembrane helix</keyword>
<evidence type="ECO:0000313" key="3">
    <source>
        <dbReference type="Proteomes" id="UP000575083"/>
    </source>
</evidence>
<proteinExistence type="predicted"/>
<dbReference type="EMBL" id="JACHLK010000002">
    <property type="protein sequence ID" value="MBB6558309.1"/>
    <property type="molecule type" value="Genomic_DNA"/>
</dbReference>
<keyword evidence="1" id="KW-0472">Membrane</keyword>
<feature type="transmembrane region" description="Helical" evidence="1">
    <location>
        <begin position="87"/>
        <end position="114"/>
    </location>
</feature>
<name>A0A7X0PAN7_9BURK</name>
<accession>A0A7X0PAN7</accession>
<keyword evidence="1" id="KW-0812">Transmembrane</keyword>
<keyword evidence="3" id="KW-1185">Reference proteome</keyword>
<reference evidence="2 3" key="1">
    <citation type="submission" date="2020-08" db="EMBL/GenBank/DDBJ databases">
        <title>Functional genomics of gut bacteria from endangered species of beetles.</title>
        <authorList>
            <person name="Carlos-Shanley C."/>
        </authorList>
    </citation>
    <scope>NUCLEOTIDE SEQUENCE [LARGE SCALE GENOMIC DNA]</scope>
    <source>
        <strain evidence="2 3">S00198</strain>
    </source>
</reference>
<gene>
    <name evidence="2" type="ORF">HNP48_000973</name>
</gene>
<organism evidence="2 3">
    <name type="scientific">Acidovorax soli</name>
    <dbReference type="NCBI Taxonomy" id="592050"/>
    <lineage>
        <taxon>Bacteria</taxon>
        <taxon>Pseudomonadati</taxon>
        <taxon>Pseudomonadota</taxon>
        <taxon>Betaproteobacteria</taxon>
        <taxon>Burkholderiales</taxon>
        <taxon>Comamonadaceae</taxon>
        <taxon>Acidovorax</taxon>
    </lineage>
</organism>
<dbReference type="AlphaFoldDB" id="A0A7X0PAN7"/>
<feature type="transmembrane region" description="Helical" evidence="1">
    <location>
        <begin position="120"/>
        <end position="141"/>
    </location>
</feature>
<feature type="transmembrane region" description="Helical" evidence="1">
    <location>
        <begin position="46"/>
        <end position="67"/>
    </location>
</feature>
<sequence length="150" mass="16959">MELAPARPAASYELPLPNEAEYTAQLNAHLQAAHEDRERRRERARWISAGCVSGLLISFTVLAGWALRSRQPRAVRLSRLALWTPCLLLACAWFFPWSLFAAAALAPVFALVWWRRALPWWELGLATALYLPALVFTWLVFRTLARMGAG</sequence>
<evidence type="ECO:0000256" key="1">
    <source>
        <dbReference type="SAM" id="Phobius"/>
    </source>
</evidence>
<evidence type="ECO:0000313" key="2">
    <source>
        <dbReference type="EMBL" id="MBB6558309.1"/>
    </source>
</evidence>
<dbReference type="Proteomes" id="UP000575083">
    <property type="component" value="Unassembled WGS sequence"/>
</dbReference>
<protein>
    <submittedName>
        <fullName evidence="2">Uncharacterized protein</fullName>
    </submittedName>
</protein>